<dbReference type="OrthoDB" id="343296at2759"/>
<dbReference type="PANTHER" id="PTHR23048:SF48">
    <property type="entry name" value="CENTRIN 3"/>
    <property type="match status" value="1"/>
</dbReference>
<protein>
    <submittedName>
        <fullName evidence="6">Caltractin</fullName>
    </submittedName>
</protein>
<dbReference type="Pfam" id="PF13499">
    <property type="entry name" value="EF-hand_7"/>
    <property type="match status" value="2"/>
</dbReference>
<dbReference type="GeneID" id="94827164"/>
<keyword evidence="2" id="KW-0677">Repeat</keyword>
<dbReference type="InterPro" id="IPR050230">
    <property type="entry name" value="CALM/Myosin/TropC-like"/>
</dbReference>
<dbReference type="FunFam" id="1.10.238.10:FF:000077">
    <property type="entry name" value="Centrin 1"/>
    <property type="match status" value="1"/>
</dbReference>
<evidence type="ECO:0000256" key="4">
    <source>
        <dbReference type="SAM" id="MobiDB-lite"/>
    </source>
</evidence>
<dbReference type="RefSeq" id="XP_068359865.1">
    <property type="nucleotide sequence ID" value="XM_068492460.1"/>
</dbReference>
<dbReference type="InterPro" id="IPR002048">
    <property type="entry name" value="EF_hand_dom"/>
</dbReference>
<feature type="region of interest" description="Disordered" evidence="4">
    <location>
        <begin position="1"/>
        <end position="24"/>
    </location>
</feature>
<sequence length="168" mass="19037">MSRSANPKRTNPRGRPPKVELTEDQRLEIKEAFDIFDSDKSGSIDRHELRVAMRAMGFDVSKNEIMEIMDAKDPDGTGAINFAAFQEVVGERMAKRDPVEEIRKAFQLFDDDHTGKISAKNLRRVARELGENMNDDELQAMIDEFDTDHDGQISEAEFIAIMDPASSF</sequence>
<dbReference type="GO" id="GO:0016460">
    <property type="term" value="C:myosin II complex"/>
    <property type="evidence" value="ECO:0007669"/>
    <property type="project" value="TreeGrafter"/>
</dbReference>
<proteinExistence type="predicted"/>
<keyword evidence="7" id="KW-1185">Reference proteome</keyword>
<gene>
    <name evidence="6" type="primary">CAL</name>
    <name evidence="6" type="ORF">TRFO_05389</name>
</gene>
<keyword evidence="3" id="KW-0106">Calcium</keyword>
<feature type="domain" description="EF-hand" evidence="5">
    <location>
        <begin position="60"/>
        <end position="95"/>
    </location>
</feature>
<evidence type="ECO:0000313" key="6">
    <source>
        <dbReference type="EMBL" id="OHT06729.1"/>
    </source>
</evidence>
<evidence type="ECO:0000313" key="7">
    <source>
        <dbReference type="Proteomes" id="UP000179807"/>
    </source>
</evidence>
<evidence type="ECO:0000256" key="2">
    <source>
        <dbReference type="ARBA" id="ARBA00022737"/>
    </source>
</evidence>
<evidence type="ECO:0000259" key="5">
    <source>
        <dbReference type="PROSITE" id="PS50222"/>
    </source>
</evidence>
<dbReference type="InterPro" id="IPR011992">
    <property type="entry name" value="EF-hand-dom_pair"/>
</dbReference>
<evidence type="ECO:0000256" key="1">
    <source>
        <dbReference type="ARBA" id="ARBA00022723"/>
    </source>
</evidence>
<feature type="domain" description="EF-hand" evidence="5">
    <location>
        <begin position="97"/>
        <end position="132"/>
    </location>
</feature>
<feature type="domain" description="EF-hand" evidence="5">
    <location>
        <begin position="24"/>
        <end position="59"/>
    </location>
</feature>
<organism evidence="6 7">
    <name type="scientific">Tritrichomonas foetus</name>
    <dbReference type="NCBI Taxonomy" id="1144522"/>
    <lineage>
        <taxon>Eukaryota</taxon>
        <taxon>Metamonada</taxon>
        <taxon>Parabasalia</taxon>
        <taxon>Tritrichomonadida</taxon>
        <taxon>Tritrichomonadidae</taxon>
        <taxon>Tritrichomonas</taxon>
    </lineage>
</organism>
<dbReference type="SMART" id="SM00054">
    <property type="entry name" value="EFh"/>
    <property type="match status" value="4"/>
</dbReference>
<evidence type="ECO:0000256" key="3">
    <source>
        <dbReference type="ARBA" id="ARBA00022837"/>
    </source>
</evidence>
<reference evidence="6" key="1">
    <citation type="submission" date="2016-10" db="EMBL/GenBank/DDBJ databases">
        <authorList>
            <person name="Benchimol M."/>
            <person name="Almeida L.G."/>
            <person name="Vasconcelos A.T."/>
            <person name="Perreira-Neves A."/>
            <person name="Rosa I.A."/>
            <person name="Tasca T."/>
            <person name="Bogo M.R."/>
            <person name="de Souza W."/>
        </authorList>
    </citation>
    <scope>NUCLEOTIDE SEQUENCE [LARGE SCALE GENOMIC DNA]</scope>
    <source>
        <strain evidence="6">K</strain>
    </source>
</reference>
<name>A0A1J4K5K2_9EUKA</name>
<dbReference type="Gene3D" id="1.10.238.10">
    <property type="entry name" value="EF-hand"/>
    <property type="match status" value="2"/>
</dbReference>
<dbReference type="SUPFAM" id="SSF47473">
    <property type="entry name" value="EF-hand"/>
    <property type="match status" value="1"/>
</dbReference>
<dbReference type="AlphaFoldDB" id="A0A1J4K5K2"/>
<dbReference type="Proteomes" id="UP000179807">
    <property type="component" value="Unassembled WGS sequence"/>
</dbReference>
<dbReference type="GO" id="GO:0005509">
    <property type="term" value="F:calcium ion binding"/>
    <property type="evidence" value="ECO:0007669"/>
    <property type="project" value="InterPro"/>
</dbReference>
<dbReference type="EMBL" id="MLAK01000716">
    <property type="protein sequence ID" value="OHT06729.1"/>
    <property type="molecule type" value="Genomic_DNA"/>
</dbReference>
<dbReference type="VEuPathDB" id="TrichDB:TRFO_05389"/>
<dbReference type="PROSITE" id="PS00018">
    <property type="entry name" value="EF_HAND_1"/>
    <property type="match status" value="2"/>
</dbReference>
<keyword evidence="1" id="KW-0479">Metal-binding</keyword>
<dbReference type="PROSITE" id="PS50222">
    <property type="entry name" value="EF_HAND_2"/>
    <property type="match status" value="4"/>
</dbReference>
<comment type="caution">
    <text evidence="6">The sequence shown here is derived from an EMBL/GenBank/DDBJ whole genome shotgun (WGS) entry which is preliminary data.</text>
</comment>
<dbReference type="InterPro" id="IPR018247">
    <property type="entry name" value="EF_Hand_1_Ca_BS"/>
</dbReference>
<dbReference type="CDD" id="cd00051">
    <property type="entry name" value="EFh"/>
    <property type="match status" value="2"/>
</dbReference>
<accession>A0A1J4K5K2</accession>
<feature type="domain" description="EF-hand" evidence="5">
    <location>
        <begin position="133"/>
        <end position="168"/>
    </location>
</feature>
<dbReference type="PANTHER" id="PTHR23048">
    <property type="entry name" value="MYOSIN LIGHT CHAIN 1, 3"/>
    <property type="match status" value="1"/>
</dbReference>